<feature type="compositionally biased region" description="Basic and acidic residues" evidence="1">
    <location>
        <begin position="191"/>
        <end position="204"/>
    </location>
</feature>
<protein>
    <submittedName>
        <fullName evidence="2">Uncharacterized protein</fullName>
    </submittedName>
</protein>
<feature type="compositionally biased region" description="Basic and acidic residues" evidence="1">
    <location>
        <begin position="86"/>
        <end position="101"/>
    </location>
</feature>
<proteinExistence type="evidence at transcript level"/>
<name>A0A131XL47_9ACAR</name>
<feature type="compositionally biased region" description="Basic and acidic residues" evidence="1">
    <location>
        <begin position="163"/>
        <end position="174"/>
    </location>
</feature>
<sequence length="246" mass="25922">MSGKPIALAGNRLLLSLRNLSCFTASDRIDLLARQPLIRKNCSSARDASMSGAHPPMTAIVVTKKNLPSFSEKRAAVQSAQSPPHAYDDDTLRTQASRRESGAVPSSTAVESALRSALGIGHSETTGTTPVPTAVPQPSPEFSANVSTQDPAILDWSLCDPGSEERAAETEPKPMKTSSTRILRLLHVDGNEGFRTSEADRAEESSPADAVTRTTTEADAGSKPVAVAESNSSEPSLTAAGVRRPF</sequence>
<organism evidence="2">
    <name type="scientific">Hyalomma excavatum</name>
    <dbReference type="NCBI Taxonomy" id="257692"/>
    <lineage>
        <taxon>Eukaryota</taxon>
        <taxon>Metazoa</taxon>
        <taxon>Ecdysozoa</taxon>
        <taxon>Arthropoda</taxon>
        <taxon>Chelicerata</taxon>
        <taxon>Arachnida</taxon>
        <taxon>Acari</taxon>
        <taxon>Parasitiformes</taxon>
        <taxon>Ixodida</taxon>
        <taxon>Ixodoidea</taxon>
        <taxon>Ixodidae</taxon>
        <taxon>Hyalomminae</taxon>
        <taxon>Hyalomma</taxon>
    </lineage>
</organism>
<dbReference type="AlphaFoldDB" id="A0A131XL47"/>
<feature type="region of interest" description="Disordered" evidence="1">
    <location>
        <begin position="191"/>
        <end position="246"/>
    </location>
</feature>
<accession>A0A131XL47</accession>
<dbReference type="EMBL" id="GEFH01001499">
    <property type="protein sequence ID" value="JAP67082.1"/>
    <property type="molecule type" value="mRNA"/>
</dbReference>
<evidence type="ECO:0000256" key="1">
    <source>
        <dbReference type="SAM" id="MobiDB-lite"/>
    </source>
</evidence>
<feature type="region of interest" description="Disordered" evidence="1">
    <location>
        <begin position="72"/>
        <end position="178"/>
    </location>
</feature>
<evidence type="ECO:0000313" key="2">
    <source>
        <dbReference type="EMBL" id="JAP67082.1"/>
    </source>
</evidence>
<reference evidence="2" key="1">
    <citation type="journal article" date="2017" name="Ticks Tick Borne Dis.">
        <title>An insight into the sialome of Hyalomma excavatum.</title>
        <authorList>
            <person name="Ribeiro J.M."/>
            <person name="Slovak M."/>
            <person name="Francischetti I.M."/>
        </authorList>
    </citation>
    <scope>NUCLEOTIDE SEQUENCE</scope>
    <source>
        <strain evidence="2">Samish</strain>
        <tissue evidence="2">Salivary glands</tissue>
    </source>
</reference>